<feature type="transmembrane region" description="Helical" evidence="1">
    <location>
        <begin position="225"/>
        <end position="246"/>
    </location>
</feature>
<feature type="transmembrane region" description="Helical" evidence="1">
    <location>
        <begin position="266"/>
        <end position="285"/>
    </location>
</feature>
<evidence type="ECO:0000256" key="1">
    <source>
        <dbReference type="SAM" id="Phobius"/>
    </source>
</evidence>
<evidence type="ECO:0000259" key="2">
    <source>
        <dbReference type="Pfam" id="PF07786"/>
    </source>
</evidence>
<comment type="caution">
    <text evidence="3">The sequence shown here is derived from an EMBL/GenBank/DDBJ whole genome shotgun (WGS) entry which is preliminary data.</text>
</comment>
<feature type="transmembrane region" description="Helical" evidence="1">
    <location>
        <begin position="133"/>
        <end position="151"/>
    </location>
</feature>
<feature type="transmembrane region" description="Helical" evidence="1">
    <location>
        <begin position="12"/>
        <end position="31"/>
    </location>
</feature>
<gene>
    <name evidence="3" type="ORF">FB467_3545</name>
</gene>
<feature type="transmembrane region" description="Helical" evidence="1">
    <location>
        <begin position="340"/>
        <end position="357"/>
    </location>
</feature>
<organism evidence="3 4">
    <name type="scientific">Ornithinicoccus hortensis</name>
    <dbReference type="NCBI Taxonomy" id="82346"/>
    <lineage>
        <taxon>Bacteria</taxon>
        <taxon>Bacillati</taxon>
        <taxon>Actinomycetota</taxon>
        <taxon>Actinomycetes</taxon>
        <taxon>Micrococcales</taxon>
        <taxon>Intrasporangiaceae</taxon>
        <taxon>Ornithinicoccus</taxon>
    </lineage>
</organism>
<keyword evidence="1" id="KW-0812">Transmembrane</keyword>
<feature type="transmembrane region" description="Helical" evidence="1">
    <location>
        <begin position="106"/>
        <end position="126"/>
    </location>
</feature>
<keyword evidence="1" id="KW-1133">Transmembrane helix</keyword>
<dbReference type="InterPro" id="IPR012429">
    <property type="entry name" value="HGSNAT_cat"/>
</dbReference>
<name>A0A542YWL2_9MICO</name>
<feature type="transmembrane region" description="Helical" evidence="1">
    <location>
        <begin position="51"/>
        <end position="70"/>
    </location>
</feature>
<dbReference type="PANTHER" id="PTHR31061:SF24">
    <property type="entry name" value="LD22376P"/>
    <property type="match status" value="1"/>
</dbReference>
<sequence>MVSGTKLHRVASLDVVRGLMLVASVGVNSVINASGQSEHHPWNGVHLIDLIFPIFVTLTGAGIAFAYVRGISNPRRLVRRVVVLTTAGFVYGALTTANWDPATTRVFGILQLYAVVILLVCLAHIWIRTTLGWVVVVLVLTAGLTLLHTVFMVHCGGMVTRECNPSLTIDLQQAWLAHTYHLGESGHDPEGLVSMAGATLQASVGALFGHVILNARAAQDRVTVVRRLGTAVSLGLVVLAAASILLPVLVGAEPLPVMKRLWTPPFAVLTGAGTGVVLLLAYLLIDHGDSQERAARLRPLEPLLALGRNSLLVYFGSHVLNALFRQWGWVQPLTGTPWEHLFPVLSILAWTALAMVLNRHRLYLRA</sequence>
<keyword evidence="1" id="KW-0472">Membrane</keyword>
<keyword evidence="3" id="KW-0808">Transferase</keyword>
<evidence type="ECO:0000313" key="4">
    <source>
        <dbReference type="Proteomes" id="UP000319516"/>
    </source>
</evidence>
<dbReference type="GO" id="GO:0016746">
    <property type="term" value="F:acyltransferase activity"/>
    <property type="evidence" value="ECO:0007669"/>
    <property type="project" value="UniProtKB-KW"/>
</dbReference>
<proteinExistence type="predicted"/>
<feature type="transmembrane region" description="Helical" evidence="1">
    <location>
        <begin position="77"/>
        <end position="94"/>
    </location>
</feature>
<feature type="transmembrane region" description="Helical" evidence="1">
    <location>
        <begin position="192"/>
        <end position="213"/>
    </location>
</feature>
<keyword evidence="3" id="KW-0012">Acyltransferase</keyword>
<dbReference type="AlphaFoldDB" id="A0A542YWL2"/>
<feature type="domain" description="Heparan-alpha-glucosaminide N-acetyltransferase catalytic" evidence="2">
    <location>
        <begin position="9"/>
        <end position="151"/>
    </location>
</feature>
<dbReference type="Proteomes" id="UP000319516">
    <property type="component" value="Unassembled WGS sequence"/>
</dbReference>
<feature type="transmembrane region" description="Helical" evidence="1">
    <location>
        <begin position="306"/>
        <end position="328"/>
    </location>
</feature>
<dbReference type="PANTHER" id="PTHR31061">
    <property type="entry name" value="LD22376P"/>
    <property type="match status" value="1"/>
</dbReference>
<keyword evidence="4" id="KW-1185">Reference proteome</keyword>
<dbReference type="EMBL" id="VFOP01000001">
    <property type="protein sequence ID" value="TQL52364.1"/>
    <property type="molecule type" value="Genomic_DNA"/>
</dbReference>
<reference evidence="3 4" key="1">
    <citation type="submission" date="2019-06" db="EMBL/GenBank/DDBJ databases">
        <title>Sequencing the genomes of 1000 actinobacteria strains.</title>
        <authorList>
            <person name="Klenk H.-P."/>
        </authorList>
    </citation>
    <scope>NUCLEOTIDE SEQUENCE [LARGE SCALE GENOMIC DNA]</scope>
    <source>
        <strain evidence="3 4">DSM 12335</strain>
    </source>
</reference>
<dbReference type="Pfam" id="PF07786">
    <property type="entry name" value="HGSNAT_cat"/>
    <property type="match status" value="1"/>
</dbReference>
<evidence type="ECO:0000313" key="3">
    <source>
        <dbReference type="EMBL" id="TQL52364.1"/>
    </source>
</evidence>
<protein>
    <submittedName>
        <fullName evidence="3">Putative acyltransferase</fullName>
    </submittedName>
</protein>
<accession>A0A542YWL2</accession>